<sequence length="100" mass="11571">MILRYLLYTDPSREQTIQIGEDIPNQDQPHTPYGGEIVVEGQTYIIANIPYVKMIPHPVYPDSHAGILQIFLARPEQWSDFPMSEAVKLIHENNLKKRQN</sequence>
<dbReference type="RefSeq" id="WP_152124730.1">
    <property type="nucleotide sequence ID" value="NZ_WELI01000005.1"/>
</dbReference>
<dbReference type="Proteomes" id="UP000488299">
    <property type="component" value="Unassembled WGS sequence"/>
</dbReference>
<comment type="caution">
    <text evidence="1">The sequence shown here is derived from an EMBL/GenBank/DDBJ whole genome shotgun (WGS) entry which is preliminary data.</text>
</comment>
<keyword evidence="2" id="KW-1185">Reference proteome</keyword>
<accession>A0A7J5TYC1</accession>
<gene>
    <name evidence="1" type="ORF">F5984_13145</name>
</gene>
<protein>
    <submittedName>
        <fullName evidence="1">Uncharacterized protein</fullName>
    </submittedName>
</protein>
<evidence type="ECO:0000313" key="2">
    <source>
        <dbReference type="Proteomes" id="UP000488299"/>
    </source>
</evidence>
<evidence type="ECO:0000313" key="1">
    <source>
        <dbReference type="EMBL" id="KAB7730123.1"/>
    </source>
</evidence>
<proteinExistence type="predicted"/>
<reference evidence="1 2" key="1">
    <citation type="submission" date="2019-10" db="EMBL/GenBank/DDBJ databases">
        <title>Rudanella paleaurantiibacter sp. nov., isolated from sludge.</title>
        <authorList>
            <person name="Xu S.Q."/>
        </authorList>
    </citation>
    <scope>NUCLEOTIDE SEQUENCE [LARGE SCALE GENOMIC DNA]</scope>
    <source>
        <strain evidence="1 2">HX-22-17</strain>
    </source>
</reference>
<organism evidence="1 2">
    <name type="scientific">Rudanella paleaurantiibacter</name>
    <dbReference type="NCBI Taxonomy" id="2614655"/>
    <lineage>
        <taxon>Bacteria</taxon>
        <taxon>Pseudomonadati</taxon>
        <taxon>Bacteroidota</taxon>
        <taxon>Cytophagia</taxon>
        <taxon>Cytophagales</taxon>
        <taxon>Cytophagaceae</taxon>
        <taxon>Rudanella</taxon>
    </lineage>
</organism>
<dbReference type="AlphaFoldDB" id="A0A7J5TYC1"/>
<name>A0A7J5TYC1_9BACT</name>
<dbReference type="EMBL" id="WELI01000005">
    <property type="protein sequence ID" value="KAB7730123.1"/>
    <property type="molecule type" value="Genomic_DNA"/>
</dbReference>